<protein>
    <recommendedName>
        <fullName evidence="5">HORMA domain-containing protein</fullName>
    </recommendedName>
</protein>
<keyword evidence="2" id="KW-0677">Repeat</keyword>
<evidence type="ECO:0000256" key="2">
    <source>
        <dbReference type="ARBA" id="ARBA00022737"/>
    </source>
</evidence>
<feature type="repeat" description="PPR" evidence="3">
    <location>
        <begin position="60"/>
        <end position="94"/>
    </location>
</feature>
<feature type="repeat" description="PPR" evidence="3">
    <location>
        <begin position="300"/>
        <end position="334"/>
    </location>
</feature>
<feature type="repeat" description="PPR" evidence="3">
    <location>
        <begin position="95"/>
        <end position="129"/>
    </location>
</feature>
<dbReference type="PANTHER" id="PTHR46128">
    <property type="entry name" value="MITOCHONDRIAL GROUP I INTRON SPLICING FACTOR CCM1"/>
    <property type="match status" value="1"/>
</dbReference>
<reference evidence="6 7" key="1">
    <citation type="journal article" date="2018" name="Science">
        <title>The opium poppy genome and morphinan production.</title>
        <authorList>
            <person name="Guo L."/>
            <person name="Winzer T."/>
            <person name="Yang X."/>
            <person name="Li Y."/>
            <person name="Ning Z."/>
            <person name="He Z."/>
            <person name="Teodor R."/>
            <person name="Lu Y."/>
            <person name="Bowser T.A."/>
            <person name="Graham I.A."/>
            <person name="Ye K."/>
        </authorList>
    </citation>
    <scope>NUCLEOTIDE SEQUENCE [LARGE SCALE GENOMIC DNA]</scope>
    <source>
        <strain evidence="7">cv. HN1</strain>
        <tissue evidence="6">Leaves</tissue>
    </source>
</reference>
<dbReference type="NCBIfam" id="TIGR00756">
    <property type="entry name" value="PPR"/>
    <property type="match status" value="13"/>
</dbReference>
<feature type="repeat" description="PPR" evidence="3">
    <location>
        <begin position="165"/>
        <end position="199"/>
    </location>
</feature>
<feature type="domain" description="HORMA" evidence="5">
    <location>
        <begin position="988"/>
        <end position="1251"/>
    </location>
</feature>
<dbReference type="Proteomes" id="UP000316621">
    <property type="component" value="Chromosome 9"/>
</dbReference>
<dbReference type="Pfam" id="PF12854">
    <property type="entry name" value="PPR_1"/>
    <property type="match status" value="4"/>
</dbReference>
<dbReference type="InterPro" id="IPR003511">
    <property type="entry name" value="HORMA_dom"/>
</dbReference>
<proteinExistence type="inferred from homology"/>
<evidence type="ECO:0000259" key="5">
    <source>
        <dbReference type="PROSITE" id="PS50815"/>
    </source>
</evidence>
<organism evidence="6 7">
    <name type="scientific">Papaver somniferum</name>
    <name type="common">Opium poppy</name>
    <dbReference type="NCBI Taxonomy" id="3469"/>
    <lineage>
        <taxon>Eukaryota</taxon>
        <taxon>Viridiplantae</taxon>
        <taxon>Streptophyta</taxon>
        <taxon>Embryophyta</taxon>
        <taxon>Tracheophyta</taxon>
        <taxon>Spermatophyta</taxon>
        <taxon>Magnoliopsida</taxon>
        <taxon>Ranunculales</taxon>
        <taxon>Papaveraceae</taxon>
        <taxon>Papaveroideae</taxon>
        <taxon>Papaver</taxon>
    </lineage>
</organism>
<dbReference type="InterPro" id="IPR011990">
    <property type="entry name" value="TPR-like_helical_dom_sf"/>
</dbReference>
<name>A0A4Y7KUT2_PAPSO</name>
<dbReference type="Gene3D" id="1.25.40.10">
    <property type="entry name" value="Tetratricopeptide repeat domain"/>
    <property type="match status" value="6"/>
</dbReference>
<keyword evidence="7" id="KW-1185">Reference proteome</keyword>
<feature type="compositionally biased region" description="Acidic residues" evidence="4">
    <location>
        <begin position="1319"/>
        <end position="1330"/>
    </location>
</feature>
<evidence type="ECO:0000313" key="6">
    <source>
        <dbReference type="EMBL" id="RZC76547.1"/>
    </source>
</evidence>
<feature type="repeat" description="PPR" evidence="3">
    <location>
        <begin position="335"/>
        <end position="369"/>
    </location>
</feature>
<feature type="repeat" description="PPR" evidence="3">
    <location>
        <begin position="577"/>
        <end position="611"/>
    </location>
</feature>
<dbReference type="PROSITE" id="PS51375">
    <property type="entry name" value="PPR"/>
    <property type="match status" value="13"/>
</dbReference>
<feature type="repeat" description="PPR" evidence="3">
    <location>
        <begin position="612"/>
        <end position="646"/>
    </location>
</feature>
<gene>
    <name evidence="6" type="ORF">C5167_000661</name>
</gene>
<accession>A0A4Y7KUT2</accession>
<feature type="repeat" description="PPR" evidence="3">
    <location>
        <begin position="200"/>
        <end position="234"/>
    </location>
</feature>
<comment type="similarity">
    <text evidence="1">Belongs to the PPR family. P subfamily.</text>
</comment>
<feature type="compositionally biased region" description="Acidic residues" evidence="4">
    <location>
        <begin position="1259"/>
        <end position="1271"/>
    </location>
</feature>
<feature type="repeat" description="PPR" evidence="3">
    <location>
        <begin position="647"/>
        <end position="681"/>
    </location>
</feature>
<sequence length="1371" mass="154413">MSRAIEVLELMISDEFKYPLNDLVCSSVISGFCKIGKPESALEFYKNVGKIESLGCRGGNVVMYTWLVNALCKEGRVDEVSELVYKMEKEGVVLDAVFYSSWICGYFKEGILNEAFRKHVMMIENGVNPDTVSYTILIDGFTKEGNVEKAIGFLNEMKKDGLEPNLVTYTAIMRGFCKRGKLDEAWRVFERVVELGIEVDEMTYSTLIDGLCRRGDFDRVFGLLDEMEQKGINVGVITYNTVINGLCKVGRTSEGEVISKSTKGDCFTFSTLLHGYIQENNLVGVLETKRRLEEASVSMDVVMCNVLMKALFLLGALEDAYLIYKGMPERGLVANSVTYCALIDGYCKAGRIDEALEIFDAYRSSSSDISDDSYNCIILGLCANCMVDMAIEVFAELINKGVCPDQATYRTLIKSIYKEKNGEGVLEFLQRIGDMETDTYNSVCNEAIHFLIKKGSSEAAFGVYLISRKIGSSVASKSYYLILKSFFADQNRMLVPLMLNAFLKEYGISEPRIIKIVVRHLSGKDVKKCLHFLDRMKKKHTCITIPTTVFEDLKKQGRVLDAHKLINEVDGTQTVCDLFGYSIVVDGLCKEGFLNKALDLCVTMRKHGIPPNIVIYNSVINGLCNQGCFVQALRIFDSLEKIDLVPTVITFNTLITALSKEGYLQDAKKLLEKMIFQEFIPNTRVYNSLIDGYCKYGLLDEALELLSHFEKSFCKPDAFTIRALIDGCCRKGEMEVAREFYFKFKEKGIFPDLLGFIYLIKGLVVKGRIKEASEALEDMLQIQSIIELIDRTGGVGEWVSSSCGVACNSIYEGLPPIPTREYTDAEIAACGRVWLSGYCLQQEHSLPIPKLEAHAEVIWNPAEIMIVYIRMILAQKKIVLVKITEDWLMQDSCAAAPQPQIEASPNSSSGRSHVLPVAALWKKTRSKLNQIAIQSQVGVTVPPMENQVFRGSVMGIKMRTDNTPGVDRLCCRRMVVAQKLKEAEITEQDSLLLTRNLLRIAIFNISYIRGLFPENYFNDKSVPALEMKIKKLMPMDAESRRLIDWMEKGVYDALQKKYLKTLLFCISEAIDGPMIEEYAFSFSYSNSDSKEVMMNISRTGNKKQGATFKSNGNTDITPNQMRNSACKMVRTLVQLMRTLDRMPEERTILMKLLYYEDVTNPISDQCPTEMPSETEFLFIFVRLLYVLSSHPESVPRGLGCMNKSICTPIDYEPPFFRGCSEQEANYPWLKNPLKMEIGNVNSKHFVLALKVKSILDPCQDENNDMEDDEEISLGVDSTPTTDPSDSDSEMSHSANDVDGYIVAPVDKAQSRENNGMSDHEDDTQDAEEDEHQFTRVRDWISSYHIDNVELTDVLSSFPDISVALTEGEQRT</sequence>
<dbReference type="InterPro" id="IPR050872">
    <property type="entry name" value="PPR_P_subfamily"/>
</dbReference>
<feature type="repeat" description="PPR" evidence="3">
    <location>
        <begin position="370"/>
        <end position="404"/>
    </location>
</feature>
<feature type="region of interest" description="Disordered" evidence="4">
    <location>
        <begin position="1310"/>
        <end position="1331"/>
    </location>
</feature>
<evidence type="ECO:0000256" key="3">
    <source>
        <dbReference type="PROSITE-ProRule" id="PRU00708"/>
    </source>
</evidence>
<feature type="repeat" description="PPR" evidence="3">
    <location>
        <begin position="717"/>
        <end position="751"/>
    </location>
</feature>
<dbReference type="Gramene" id="RZC76547">
    <property type="protein sequence ID" value="RZC76547"/>
    <property type="gene ID" value="C5167_000661"/>
</dbReference>
<dbReference type="InterPro" id="IPR002885">
    <property type="entry name" value="PPR_rpt"/>
</dbReference>
<feature type="repeat" description="PPR" evidence="3">
    <location>
        <begin position="682"/>
        <end position="716"/>
    </location>
</feature>
<dbReference type="Pfam" id="PF02301">
    <property type="entry name" value="HORMA"/>
    <property type="match status" value="1"/>
</dbReference>
<dbReference type="EMBL" id="CM010723">
    <property type="protein sequence ID" value="RZC76547.1"/>
    <property type="molecule type" value="Genomic_DNA"/>
</dbReference>
<dbReference type="InterPro" id="IPR036570">
    <property type="entry name" value="HORMA_dom_sf"/>
</dbReference>
<dbReference type="PANTHER" id="PTHR46128:SF304">
    <property type="entry name" value="PENTACOTRIPEPTIDE-REPEAT REGION OF PRORP DOMAIN-CONTAINING PROTEIN"/>
    <property type="match status" value="1"/>
</dbReference>
<dbReference type="Gene3D" id="3.30.900.10">
    <property type="entry name" value="HORMA domain"/>
    <property type="match status" value="1"/>
</dbReference>
<evidence type="ECO:0000256" key="1">
    <source>
        <dbReference type="ARBA" id="ARBA00007626"/>
    </source>
</evidence>
<evidence type="ECO:0000256" key="4">
    <source>
        <dbReference type="SAM" id="MobiDB-lite"/>
    </source>
</evidence>
<dbReference type="Pfam" id="PF01535">
    <property type="entry name" value="PPR"/>
    <property type="match status" value="2"/>
</dbReference>
<dbReference type="SUPFAM" id="SSF56019">
    <property type="entry name" value="The spindle assembly checkpoint protein mad2"/>
    <property type="match status" value="1"/>
</dbReference>
<dbReference type="PROSITE" id="PS50815">
    <property type="entry name" value="HORMA"/>
    <property type="match status" value="1"/>
</dbReference>
<feature type="region of interest" description="Disordered" evidence="4">
    <location>
        <begin position="1259"/>
        <end position="1298"/>
    </location>
</feature>
<evidence type="ECO:0000313" key="7">
    <source>
        <dbReference type="Proteomes" id="UP000316621"/>
    </source>
</evidence>
<feature type="repeat" description="PPR" evidence="3">
    <location>
        <begin position="130"/>
        <end position="164"/>
    </location>
</feature>
<dbReference type="Pfam" id="PF13041">
    <property type="entry name" value="PPR_2"/>
    <property type="match status" value="4"/>
</dbReference>